<dbReference type="Proteomes" id="UP000245771">
    <property type="component" value="Unassembled WGS sequence"/>
</dbReference>
<feature type="compositionally biased region" description="Polar residues" evidence="1">
    <location>
        <begin position="963"/>
        <end position="974"/>
    </location>
</feature>
<feature type="compositionally biased region" description="Low complexity" evidence="1">
    <location>
        <begin position="589"/>
        <end position="601"/>
    </location>
</feature>
<organism evidence="2 3">
    <name type="scientific">Meira miltonrushii</name>
    <dbReference type="NCBI Taxonomy" id="1280837"/>
    <lineage>
        <taxon>Eukaryota</taxon>
        <taxon>Fungi</taxon>
        <taxon>Dikarya</taxon>
        <taxon>Basidiomycota</taxon>
        <taxon>Ustilaginomycotina</taxon>
        <taxon>Exobasidiomycetes</taxon>
        <taxon>Exobasidiales</taxon>
        <taxon>Brachybasidiaceae</taxon>
        <taxon>Meira</taxon>
    </lineage>
</organism>
<feature type="compositionally biased region" description="Polar residues" evidence="1">
    <location>
        <begin position="422"/>
        <end position="436"/>
    </location>
</feature>
<accession>A0A316VHN1</accession>
<dbReference type="PANTHER" id="PTHR12162:SF0">
    <property type="entry name" value="NIBRIN"/>
    <property type="match status" value="1"/>
</dbReference>
<feature type="compositionally biased region" description="Low complexity" evidence="1">
    <location>
        <begin position="318"/>
        <end position="333"/>
    </location>
</feature>
<dbReference type="GO" id="GO:0007095">
    <property type="term" value="P:mitotic G2 DNA damage checkpoint signaling"/>
    <property type="evidence" value="ECO:0007669"/>
    <property type="project" value="InterPro"/>
</dbReference>
<feature type="compositionally biased region" description="Polar residues" evidence="1">
    <location>
        <begin position="485"/>
        <end position="501"/>
    </location>
</feature>
<feature type="region of interest" description="Disordered" evidence="1">
    <location>
        <begin position="767"/>
        <end position="1023"/>
    </location>
</feature>
<feature type="compositionally biased region" description="Low complexity" evidence="1">
    <location>
        <begin position="502"/>
        <end position="513"/>
    </location>
</feature>
<dbReference type="InterPro" id="IPR036420">
    <property type="entry name" value="BRCT_dom_sf"/>
</dbReference>
<proteinExistence type="predicted"/>
<evidence type="ECO:0000256" key="1">
    <source>
        <dbReference type="SAM" id="MobiDB-lite"/>
    </source>
</evidence>
<feature type="region of interest" description="Disordered" evidence="1">
    <location>
        <begin position="307"/>
        <end position="333"/>
    </location>
</feature>
<dbReference type="GO" id="GO:0000724">
    <property type="term" value="P:double-strand break repair via homologous recombination"/>
    <property type="evidence" value="ECO:0007669"/>
    <property type="project" value="TreeGrafter"/>
</dbReference>
<evidence type="ECO:0000313" key="2">
    <source>
        <dbReference type="EMBL" id="PWN36754.1"/>
    </source>
</evidence>
<dbReference type="InParanoid" id="A0A316VHN1"/>
<feature type="compositionally biased region" description="Low complexity" evidence="1">
    <location>
        <begin position="776"/>
        <end position="787"/>
    </location>
</feature>
<feature type="compositionally biased region" description="Basic and acidic residues" evidence="1">
    <location>
        <begin position="530"/>
        <end position="539"/>
    </location>
</feature>
<evidence type="ECO:0008006" key="4">
    <source>
        <dbReference type="Google" id="ProtNLM"/>
    </source>
</evidence>
<gene>
    <name evidence="2" type="ORF">FA14DRAFT_159136</name>
</gene>
<sequence length="1023" mass="114880">MWVVESAFEGSKEPYKKLVKPGTQYDVGRKPPAKLILTDKTVSRDSGSIEVDKWSQSQSSLTDVNYSADWPKIRLNAGKKLVRVISRDDEERWKENPESFIGEEVEPNKQRELEDGDLVIFTKSSPPIRIVWEPLLFWVAPDVLSLDDLRSKQKSLAPFGIPIVESPNIVQGASHLVTKSASPTVQLLEALVAESYVVTDDYIDEVIQQSDTLELELSLPSYEDYFPPDDNVDDITYEEIKSKSKPDGRRKLLLKGMTILFASADDDVRRTFKNSSHAFQAAGAHIEVCSTSSLSRFTSKEEVEQYLETKQEEAQDRSQSSTQRNASSSSQKSTLVIITSTTDTETPWYKWFASVSRRLSVYMPESGLKALQDTVLLIAPSRFLTKLASEEFEEEEVEEPAQEGEDVQSSTNNAEEEVVGNEQRNQSMEQSGSVPPTEQVEQRAHSPAPPTTAQNQFVVPPTPSRRPKRRAGLEKVNPFDDLFGSLSTPATKEVSSNLPVESQSSIPPTQQQQHLSSQPASSKPRRNVTRNKEQARRSEIWQSIFEDSGNDAMTNANPTSSLLSGTGQTQERYTRRFRQQLEDEERQATQRSQARTQAQTQDPDTTVVPRSNKRVAEEEAQDERDMINTQQNEAIGNGSINASAQSIGPTQQRTQQGVEYIAERPSNTATEVSKDDRFLQSLMTLKKSKKNIDAFDKEFDRLRIAKPIQSQAGSSKNKETTMLVRDDELEDPDFVAWQKMSIDDFNIGAAGNFVQVDFVPLVRTERSNRSVTVGDTSTASSEGASSAWQGRPNFKKFRSKDRATRKPIAMDLVQPHDYGTGPRYATQSHISSNGMRSQRETNGITSQKRSIFSVANGDDDDEEEEEEQWPASKQTQSSAKRSTQSRLTQRQPREMDSEDDDDEVGPTPKKKPVIDLHLDIDDSRDMNNDDQMLWDDEVNEPSHKSSGRQSRSKESSRNRESSTVYADSSPSQMKGRNAAKAKGTTRVSPAKRAHSSKVIDEEEDEDDDEDEGFTFRGFKRTRA</sequence>
<feature type="compositionally biased region" description="Polar residues" evidence="1">
    <location>
        <begin position="551"/>
        <end position="571"/>
    </location>
</feature>
<dbReference type="EMBL" id="KZ819602">
    <property type="protein sequence ID" value="PWN36754.1"/>
    <property type="molecule type" value="Genomic_DNA"/>
</dbReference>
<feature type="region of interest" description="Disordered" evidence="1">
    <location>
        <begin position="390"/>
        <end position="626"/>
    </location>
</feature>
<name>A0A316VHN1_9BASI</name>
<evidence type="ECO:0000313" key="3">
    <source>
        <dbReference type="Proteomes" id="UP000245771"/>
    </source>
</evidence>
<dbReference type="GeneID" id="37019853"/>
<feature type="compositionally biased region" description="Acidic residues" evidence="1">
    <location>
        <begin position="390"/>
        <end position="406"/>
    </location>
</feature>
<feature type="compositionally biased region" description="Polar residues" evidence="1">
    <location>
        <begin position="871"/>
        <end position="890"/>
    </location>
</feature>
<protein>
    <recommendedName>
        <fullName evidence="4">BRCT domain-containing protein</fullName>
    </recommendedName>
</protein>
<feature type="compositionally biased region" description="Basic and acidic residues" evidence="1">
    <location>
        <begin position="951"/>
        <end position="960"/>
    </location>
</feature>
<dbReference type="PANTHER" id="PTHR12162">
    <property type="entry name" value="NIBRIN-RELATED"/>
    <property type="match status" value="1"/>
</dbReference>
<dbReference type="RefSeq" id="XP_025357056.1">
    <property type="nucleotide sequence ID" value="XM_025498072.1"/>
</dbReference>
<feature type="compositionally biased region" description="Basic residues" evidence="1">
    <location>
        <begin position="793"/>
        <end position="805"/>
    </location>
</feature>
<feature type="compositionally biased region" description="Basic and acidic residues" evidence="1">
    <location>
        <begin position="307"/>
        <end position="316"/>
    </location>
</feature>
<feature type="compositionally biased region" description="Acidic residues" evidence="1">
    <location>
        <begin position="1000"/>
        <end position="1012"/>
    </location>
</feature>
<feature type="compositionally biased region" description="Basic and acidic residues" evidence="1">
    <location>
        <begin position="912"/>
        <end position="927"/>
    </location>
</feature>
<feature type="compositionally biased region" description="Polar residues" evidence="1">
    <location>
        <begin position="825"/>
        <end position="850"/>
    </location>
</feature>
<dbReference type="AlphaFoldDB" id="A0A316VHN1"/>
<keyword evidence="3" id="KW-1185">Reference proteome</keyword>
<dbReference type="GO" id="GO:0030870">
    <property type="term" value="C:Mre11 complex"/>
    <property type="evidence" value="ECO:0007669"/>
    <property type="project" value="InterPro"/>
</dbReference>
<dbReference type="InterPro" id="IPR040227">
    <property type="entry name" value="Nibrin-rel"/>
</dbReference>
<dbReference type="OrthoDB" id="3359384at2759"/>
<feature type="compositionally biased region" description="Acidic residues" evidence="1">
    <location>
        <begin position="857"/>
        <end position="868"/>
    </location>
</feature>
<dbReference type="Gene3D" id="3.40.50.10190">
    <property type="entry name" value="BRCT domain"/>
    <property type="match status" value="1"/>
</dbReference>
<reference evidence="2 3" key="1">
    <citation type="journal article" date="2018" name="Mol. Biol. Evol.">
        <title>Broad Genomic Sampling Reveals a Smut Pathogenic Ancestry of the Fungal Clade Ustilaginomycotina.</title>
        <authorList>
            <person name="Kijpornyongpan T."/>
            <person name="Mondo S.J."/>
            <person name="Barry K."/>
            <person name="Sandor L."/>
            <person name="Lee J."/>
            <person name="Lipzen A."/>
            <person name="Pangilinan J."/>
            <person name="LaButti K."/>
            <person name="Hainaut M."/>
            <person name="Henrissat B."/>
            <person name="Grigoriev I.V."/>
            <person name="Spatafora J.W."/>
            <person name="Aime M.C."/>
        </authorList>
    </citation>
    <scope>NUCLEOTIDE SEQUENCE [LARGE SCALE GENOMIC DNA]</scope>
    <source>
        <strain evidence="2 3">MCA 3882</strain>
    </source>
</reference>
<dbReference type="GO" id="GO:0003684">
    <property type="term" value="F:damaged DNA binding"/>
    <property type="evidence" value="ECO:0007669"/>
    <property type="project" value="TreeGrafter"/>
</dbReference>